<dbReference type="Gene3D" id="3.40.50.10350">
    <property type="entry name" value="Glycerate kinase, domain 1"/>
    <property type="match status" value="1"/>
</dbReference>
<protein>
    <submittedName>
        <fullName evidence="5">Glycerate kinase</fullName>
    </submittedName>
</protein>
<dbReference type="PIRSF" id="PIRSF006078">
    <property type="entry name" value="GlxK"/>
    <property type="match status" value="1"/>
</dbReference>
<dbReference type="InterPro" id="IPR036129">
    <property type="entry name" value="Glycerate_kinase_sf"/>
</dbReference>
<reference evidence="5 6" key="1">
    <citation type="submission" date="2017-12" db="EMBL/GenBank/DDBJ databases">
        <title>Phylogenetic diversity of female urinary microbiome.</title>
        <authorList>
            <person name="Thomas-White K."/>
            <person name="Wolfe A.J."/>
        </authorList>
    </citation>
    <scope>NUCLEOTIDE SEQUENCE [LARGE SCALE GENOMIC DNA]</scope>
    <source>
        <strain evidence="5 6">UMB0319</strain>
    </source>
</reference>
<proteinExistence type="inferred from homology"/>
<dbReference type="InterPro" id="IPR004381">
    <property type="entry name" value="Glycerate_kinase"/>
</dbReference>
<dbReference type="GO" id="GO:0031388">
    <property type="term" value="P:organic acid phosphorylation"/>
    <property type="evidence" value="ECO:0007669"/>
    <property type="project" value="UniProtKB-UniRule"/>
</dbReference>
<dbReference type="GeneID" id="81708421"/>
<dbReference type="InterPro" id="IPR018197">
    <property type="entry name" value="Glycerate_kinase_RE-like"/>
</dbReference>
<dbReference type="Pfam" id="PF02595">
    <property type="entry name" value="Gly_kinase"/>
    <property type="match status" value="1"/>
</dbReference>
<evidence type="ECO:0000313" key="6">
    <source>
        <dbReference type="Proteomes" id="UP000234778"/>
    </source>
</evidence>
<evidence type="ECO:0000256" key="2">
    <source>
        <dbReference type="ARBA" id="ARBA00022679"/>
    </source>
</evidence>
<name>A0A2I1KTC0_9ACTO</name>
<comment type="caution">
    <text evidence="5">The sequence shown here is derived from an EMBL/GenBank/DDBJ whole genome shotgun (WGS) entry which is preliminary data.</text>
</comment>
<gene>
    <name evidence="5" type="ORF">CYJ26_05685</name>
</gene>
<dbReference type="NCBIfam" id="TIGR00045">
    <property type="entry name" value="glycerate kinase"/>
    <property type="match status" value="1"/>
</dbReference>
<organism evidence="5 6">
    <name type="scientific">Actinomyces urogenitalis</name>
    <dbReference type="NCBI Taxonomy" id="103621"/>
    <lineage>
        <taxon>Bacteria</taxon>
        <taxon>Bacillati</taxon>
        <taxon>Actinomycetota</taxon>
        <taxon>Actinomycetes</taxon>
        <taxon>Actinomycetales</taxon>
        <taxon>Actinomycetaceae</taxon>
        <taxon>Actinomyces</taxon>
    </lineage>
</organism>
<keyword evidence="3 4" id="KW-0418">Kinase</keyword>
<keyword evidence="2 4" id="KW-0808">Transferase</keyword>
<evidence type="ECO:0000256" key="1">
    <source>
        <dbReference type="ARBA" id="ARBA00006284"/>
    </source>
</evidence>
<comment type="similarity">
    <text evidence="1 4">Belongs to the glycerate kinase type-1 family.</text>
</comment>
<dbReference type="Proteomes" id="UP000234778">
    <property type="component" value="Unassembled WGS sequence"/>
</dbReference>
<dbReference type="EMBL" id="PKHA01000004">
    <property type="protein sequence ID" value="PKY98875.1"/>
    <property type="molecule type" value="Genomic_DNA"/>
</dbReference>
<evidence type="ECO:0000256" key="3">
    <source>
        <dbReference type="ARBA" id="ARBA00022777"/>
    </source>
</evidence>
<dbReference type="AlphaFoldDB" id="A0A2I1KTC0"/>
<dbReference type="RefSeq" id="WP_101638099.1">
    <property type="nucleotide sequence ID" value="NZ_JAWHHX010000003.1"/>
</dbReference>
<dbReference type="SUPFAM" id="SSF110738">
    <property type="entry name" value="Glycerate kinase I"/>
    <property type="match status" value="1"/>
</dbReference>
<dbReference type="PANTHER" id="PTHR21599">
    <property type="entry name" value="GLYCERATE KINASE"/>
    <property type="match status" value="1"/>
</dbReference>
<dbReference type="Gene3D" id="3.90.1510.10">
    <property type="entry name" value="Glycerate kinase, domain 2"/>
    <property type="match status" value="1"/>
</dbReference>
<evidence type="ECO:0000256" key="4">
    <source>
        <dbReference type="PIRNR" id="PIRNR006078"/>
    </source>
</evidence>
<accession>A0A2I1KTC0</accession>
<dbReference type="PANTHER" id="PTHR21599:SF0">
    <property type="entry name" value="GLYCERATE KINASE"/>
    <property type="match status" value="1"/>
</dbReference>
<evidence type="ECO:0000313" key="5">
    <source>
        <dbReference type="EMBL" id="PKY98875.1"/>
    </source>
</evidence>
<dbReference type="GO" id="GO:0008887">
    <property type="term" value="F:glycerate kinase activity"/>
    <property type="evidence" value="ECO:0007669"/>
    <property type="project" value="UniProtKB-UniRule"/>
</dbReference>
<sequence>MRIVAAPDSFKESMTARQAALAMERGAHAVLPEAEVASVPMSDGGEGFVEAVASAWGARLVEVDTVDALGRPIRVRYGLDAGRAVMDVASCAGLQLVAPADRDVMASTTAGLGLVIRHALSRGARHLLLGIGGSATNDCGMGMLAALGARLEDSGGREVAPACPSQLARVVRIDVSGLDPALADTDLEVACDVTNPLTGPHGATAVFGPQKGVRADQVGQLDALLGHLAQVSGHQAVAQEAGAGAAGGLGFALRAFLGVRLVPGTELVARAVGLEEAVKGADLVLTGEGSVDAQTAAGKTPAGVAVLARRAGVPCVVFAGRIGPGASALEELGARVVPIVDEEVAVEQALREGPRNLARAVARYLEGTAQS</sequence>
<dbReference type="InterPro" id="IPR018193">
    <property type="entry name" value="Glyc_kinase_flavodox-like_fold"/>
</dbReference>